<feature type="region of interest" description="Disordered" evidence="14">
    <location>
        <begin position="1"/>
        <end position="23"/>
    </location>
</feature>
<dbReference type="InterPro" id="IPR024434">
    <property type="entry name" value="TSCPD_dom"/>
</dbReference>
<feature type="domain" description="Ribonucleotide reductase large subunit C-terminal" evidence="15">
    <location>
        <begin position="161"/>
        <end position="696"/>
    </location>
</feature>
<comment type="caution">
    <text evidence="18">The sequence shown here is derived from an EMBL/GenBank/DDBJ whole genome shotgun (WGS) entry which is preliminary data.</text>
</comment>
<sequence length="958" mass="104015">MTETEDRLSGRTRRATAKAPTRGKGLKVKRVYTTAGVHPYDEVTWERRDVVMTNWRDGSVNFEQRGVEFPAEWSINATNIVTTKYFRGAVGTPQRETSLRQLIDRVVLTYGAAGREHGYFASEGDAEIFEHELTWMLLHQVFSFNSPVWFNVGTSAPQQVSACFILAVDDTMDSILNWYREEGLIFKGGSGAGLNLSRIRSSKELLSSGGTASGPVSFMRGADASAGTIKSGGATRRAAKMVVLDIDHPDIEEFIETKAREEDKIRALRDAGYDMDLGGRDITSVQYQNANNSVRVSDEFMRAVEDGTDFGLRGRMDGSVIETVDAKDLFRKVTKAAWECADPGIQYDDTINDWHTNPETGRINASNPCSEYMSLDNSSCNLASLNLMKFLKDDGTFDAKTFVKAVELVITAMDVSICFADFPTEPIGETTRAYRQLGIGYANLGALLMATGHAYDSRGGQTLAAAITSLMTGTAYRRSAELAGIVGAYEGFARNADAHARVMRKHAAANDAIRPVGADDADVLRVATAQWQECLEIGADNGWRNAQASVLAPTGTIGFMMDCDTTGIEPDFSLVKYKKLVGGGSMQIVNQTVPRALKSLGYQDEQVEAIVEFIAEHGHVVDAPSLRPEHYEVFDCAMGERAISPMGHVRMMAAVQPFISGAISKTVNMPETATVEDVENIYFQGWKLGLKALAIYRDNCKVGQPLSDAKAKKKATDSVETPAPVTTTSHPVRRRLPKKRQSMTTSFSVAGAEGYMTAGMYEDGSLGEVFLKLGKQGSTLAGVMDAFSIGISIALQHGVPLETYIQKFTNMRFEPAGMTDDPDIRIAQSVMDYIFRRLALDHLPVDTRATLGIFTAEERAAQVSGYDTSASTAAVVEEEEVDVEALRSSVPTEGDIKGVAKPEVADKPVKEAHSSAELFELVTGTATDAPLCMTCGTKMRPAGSCYVCEGCGSTSGCS</sequence>
<feature type="domain" description="Ribonucleotide reductase class II vitamin B12-dependent N-terminal" evidence="16">
    <location>
        <begin position="50"/>
        <end position="140"/>
    </location>
</feature>
<feature type="domain" description="TSCPD" evidence="17">
    <location>
        <begin position="739"/>
        <end position="840"/>
    </location>
</feature>
<evidence type="ECO:0000256" key="1">
    <source>
        <dbReference type="ARBA" id="ARBA00001922"/>
    </source>
</evidence>
<proteinExistence type="inferred from homology"/>
<dbReference type="CDD" id="cd02888">
    <property type="entry name" value="RNR_II_dimer"/>
    <property type="match status" value="1"/>
</dbReference>
<evidence type="ECO:0000259" key="17">
    <source>
        <dbReference type="Pfam" id="PF12637"/>
    </source>
</evidence>
<dbReference type="PANTHER" id="PTHR43371">
    <property type="entry name" value="VITAMIN B12-DEPENDENT RIBONUCLEOTIDE REDUCTASE"/>
    <property type="match status" value="1"/>
</dbReference>
<evidence type="ECO:0000256" key="9">
    <source>
        <dbReference type="ARBA" id="ARBA00023157"/>
    </source>
</evidence>
<evidence type="ECO:0000256" key="5">
    <source>
        <dbReference type="ARBA" id="ARBA00022628"/>
    </source>
</evidence>
<dbReference type="Gene3D" id="3.20.70.20">
    <property type="match status" value="1"/>
</dbReference>
<dbReference type="Pfam" id="PF02867">
    <property type="entry name" value="Ribonuc_red_lgC"/>
    <property type="match status" value="1"/>
</dbReference>
<name>A0ABV3XEP8_9ACTN</name>
<dbReference type="PRINTS" id="PR01183">
    <property type="entry name" value="RIBORDTASEM1"/>
</dbReference>
<comment type="similarity">
    <text evidence="2 13">Belongs to the ribonucleoside diphosphate reductase class-2 family.</text>
</comment>
<dbReference type="EC" id="1.17.4.1" evidence="3 13"/>
<keyword evidence="6 13" id="KW-0237">DNA synthesis</keyword>
<dbReference type="GO" id="GO:0004748">
    <property type="term" value="F:ribonucleoside-diphosphate reductase activity, thioredoxin disulfide as acceptor"/>
    <property type="evidence" value="ECO:0007669"/>
    <property type="project" value="UniProtKB-EC"/>
</dbReference>
<feature type="region of interest" description="Disordered" evidence="14">
    <location>
        <begin position="711"/>
        <end position="740"/>
    </location>
</feature>
<comment type="cofactor">
    <cofactor evidence="1 13">
        <name>adenosylcob(III)alamin</name>
        <dbReference type="ChEBI" id="CHEBI:18408"/>
    </cofactor>
</comment>
<evidence type="ECO:0000256" key="14">
    <source>
        <dbReference type="SAM" id="MobiDB-lite"/>
    </source>
</evidence>
<dbReference type="InterPro" id="IPR013678">
    <property type="entry name" value="RNR_2_N"/>
</dbReference>
<dbReference type="InterPro" id="IPR050862">
    <property type="entry name" value="RdRp_reductase_class-2"/>
</dbReference>
<evidence type="ECO:0000256" key="10">
    <source>
        <dbReference type="ARBA" id="ARBA00023285"/>
    </source>
</evidence>
<dbReference type="Pfam" id="PF08471">
    <property type="entry name" value="Ribonuc_red_2_N"/>
    <property type="match status" value="1"/>
</dbReference>
<feature type="compositionally biased region" description="Basic residues" evidence="14">
    <location>
        <begin position="731"/>
        <end position="740"/>
    </location>
</feature>
<keyword evidence="19" id="KW-1185">Reference proteome</keyword>
<keyword evidence="7 13" id="KW-0547">Nucleotide-binding</keyword>
<organism evidence="18 19">
    <name type="scientific">Geodermatophilus maliterrae</name>
    <dbReference type="NCBI Taxonomy" id="3162531"/>
    <lineage>
        <taxon>Bacteria</taxon>
        <taxon>Bacillati</taxon>
        <taxon>Actinomycetota</taxon>
        <taxon>Actinomycetes</taxon>
        <taxon>Geodermatophilales</taxon>
        <taxon>Geodermatophilaceae</taxon>
        <taxon>Geodermatophilus</taxon>
    </lineage>
</organism>
<accession>A0ABV3XEP8</accession>
<dbReference type="Proteomes" id="UP001560045">
    <property type="component" value="Unassembled WGS sequence"/>
</dbReference>
<protein>
    <recommendedName>
        <fullName evidence="4 13">Vitamin B12-dependent ribonucleotide reductase</fullName>
        <ecNumber evidence="3 13">1.17.4.1</ecNumber>
    </recommendedName>
</protein>
<evidence type="ECO:0000256" key="7">
    <source>
        <dbReference type="ARBA" id="ARBA00022741"/>
    </source>
</evidence>
<keyword evidence="10 13" id="KW-0170">Cobalt</keyword>
<evidence type="ECO:0000256" key="13">
    <source>
        <dbReference type="RuleBase" id="RU364064"/>
    </source>
</evidence>
<dbReference type="EMBL" id="JBFNXQ010000032">
    <property type="protein sequence ID" value="MEX5719049.1"/>
    <property type="molecule type" value="Genomic_DNA"/>
</dbReference>
<evidence type="ECO:0000256" key="11">
    <source>
        <dbReference type="ARBA" id="ARBA00025437"/>
    </source>
</evidence>
<evidence type="ECO:0000256" key="12">
    <source>
        <dbReference type="ARBA" id="ARBA00047754"/>
    </source>
</evidence>
<dbReference type="InterPro" id="IPR000788">
    <property type="entry name" value="RNR_lg_C"/>
</dbReference>
<dbReference type="NCBIfam" id="NF005122">
    <property type="entry name" value="PRK06556.1"/>
    <property type="match status" value="1"/>
</dbReference>
<evidence type="ECO:0000256" key="4">
    <source>
        <dbReference type="ARBA" id="ARBA00014409"/>
    </source>
</evidence>
<dbReference type="InterPro" id="IPR013344">
    <property type="entry name" value="RNR_NrdJ/NrdZ"/>
</dbReference>
<dbReference type="NCBIfam" id="TIGR02504">
    <property type="entry name" value="NrdJ_Z"/>
    <property type="match status" value="1"/>
</dbReference>
<keyword evidence="8 13" id="KW-0560">Oxidoreductase</keyword>
<keyword evidence="9" id="KW-1015">Disulfide bond</keyword>
<gene>
    <name evidence="18" type="ORF">ABQ292_11840</name>
</gene>
<dbReference type="RefSeq" id="WP_369206495.1">
    <property type="nucleotide sequence ID" value="NZ_JBFNXQ010000032.1"/>
</dbReference>
<evidence type="ECO:0000256" key="3">
    <source>
        <dbReference type="ARBA" id="ARBA00012274"/>
    </source>
</evidence>
<evidence type="ECO:0000259" key="16">
    <source>
        <dbReference type="Pfam" id="PF08471"/>
    </source>
</evidence>
<evidence type="ECO:0000256" key="8">
    <source>
        <dbReference type="ARBA" id="ARBA00023002"/>
    </source>
</evidence>
<dbReference type="PANTHER" id="PTHR43371:SF1">
    <property type="entry name" value="RIBONUCLEOSIDE-DIPHOSPHATE REDUCTASE"/>
    <property type="match status" value="1"/>
</dbReference>
<reference evidence="18 19" key="1">
    <citation type="submission" date="2024-06" db="EMBL/GenBank/DDBJ databases">
        <title>Draft genome sequence of Geodermatophilus badlandi, a novel member of the Geodermatophilaceae isolated from badland sedimentary rocks in the Red desert, Wyoming, USA.</title>
        <authorList>
            <person name="Ben Tekaya S."/>
            <person name="Nouioui I."/>
            <person name="Flores G.M."/>
            <person name="Shaal M.N."/>
            <person name="Bredoire F."/>
            <person name="Basile F."/>
            <person name="Van Diepen L."/>
            <person name="Ward N.L."/>
        </authorList>
    </citation>
    <scope>NUCLEOTIDE SEQUENCE [LARGE SCALE GENOMIC DNA]</scope>
    <source>
        <strain evidence="18 19">WL48A</strain>
    </source>
</reference>
<keyword evidence="5 13" id="KW-0846">Cobalamin</keyword>
<evidence type="ECO:0000313" key="18">
    <source>
        <dbReference type="EMBL" id="MEX5719049.1"/>
    </source>
</evidence>
<evidence type="ECO:0000256" key="6">
    <source>
        <dbReference type="ARBA" id="ARBA00022634"/>
    </source>
</evidence>
<evidence type="ECO:0000313" key="19">
    <source>
        <dbReference type="Proteomes" id="UP001560045"/>
    </source>
</evidence>
<dbReference type="Pfam" id="PF12637">
    <property type="entry name" value="TSCPD"/>
    <property type="match status" value="1"/>
</dbReference>
<evidence type="ECO:0000256" key="2">
    <source>
        <dbReference type="ARBA" id="ARBA00007405"/>
    </source>
</evidence>
<evidence type="ECO:0000259" key="15">
    <source>
        <dbReference type="Pfam" id="PF02867"/>
    </source>
</evidence>
<dbReference type="SUPFAM" id="SSF51998">
    <property type="entry name" value="PFL-like glycyl radical enzymes"/>
    <property type="match status" value="1"/>
</dbReference>
<comment type="catalytic activity">
    <reaction evidence="12 13">
        <text>a 2'-deoxyribonucleoside 5'-diphosphate + [thioredoxin]-disulfide + H2O = a ribonucleoside 5'-diphosphate + [thioredoxin]-dithiol</text>
        <dbReference type="Rhea" id="RHEA:23252"/>
        <dbReference type="Rhea" id="RHEA-COMP:10698"/>
        <dbReference type="Rhea" id="RHEA-COMP:10700"/>
        <dbReference type="ChEBI" id="CHEBI:15377"/>
        <dbReference type="ChEBI" id="CHEBI:29950"/>
        <dbReference type="ChEBI" id="CHEBI:50058"/>
        <dbReference type="ChEBI" id="CHEBI:57930"/>
        <dbReference type="ChEBI" id="CHEBI:73316"/>
        <dbReference type="EC" id="1.17.4.1"/>
    </reaction>
</comment>
<comment type="function">
    <text evidence="11 13">Catalyzes the reduction of ribonucleotides to deoxyribonucleotides. May function to provide a pool of deoxyribonucleotide precursors for DNA repair during oxygen limitation and/or for immediate growth after restoration of oxygen.</text>
</comment>